<dbReference type="InterPro" id="IPR036628">
    <property type="entry name" value="Clp_N_dom_sf"/>
</dbReference>
<evidence type="ECO:0000256" key="1">
    <source>
        <dbReference type="PROSITE-ProRule" id="PRU01251"/>
    </source>
</evidence>
<keyword evidence="1" id="KW-0677">Repeat</keyword>
<dbReference type="InterPro" id="IPR004176">
    <property type="entry name" value="Clp_R_N"/>
</dbReference>
<dbReference type="Gene3D" id="1.10.1780.10">
    <property type="entry name" value="Clp, N-terminal domain"/>
    <property type="match status" value="1"/>
</dbReference>
<dbReference type="SUPFAM" id="SSF81923">
    <property type="entry name" value="Double Clp-N motif"/>
    <property type="match status" value="1"/>
</dbReference>
<evidence type="ECO:0000256" key="2">
    <source>
        <dbReference type="SAM" id="MobiDB-lite"/>
    </source>
</evidence>
<name>A0ABV9WE51_9ACTN</name>
<evidence type="ECO:0000259" key="4">
    <source>
        <dbReference type="PROSITE" id="PS51903"/>
    </source>
</evidence>
<proteinExistence type="predicted"/>
<gene>
    <name evidence="5" type="ORF">ACFPIJ_53460</name>
</gene>
<evidence type="ECO:0000256" key="3">
    <source>
        <dbReference type="SAM" id="Phobius"/>
    </source>
</evidence>
<protein>
    <recommendedName>
        <fullName evidence="4">Clp R domain-containing protein</fullName>
    </recommendedName>
</protein>
<dbReference type="EMBL" id="JBHSIU010000105">
    <property type="protein sequence ID" value="MFC5006619.1"/>
    <property type="molecule type" value="Genomic_DNA"/>
</dbReference>
<evidence type="ECO:0000313" key="6">
    <source>
        <dbReference type="Proteomes" id="UP001595912"/>
    </source>
</evidence>
<dbReference type="RefSeq" id="WP_380127250.1">
    <property type="nucleotide sequence ID" value="NZ_JBHSIU010000105.1"/>
</dbReference>
<keyword evidence="6" id="KW-1185">Reference proteome</keyword>
<organism evidence="5 6">
    <name type="scientific">Dactylosporangium cerinum</name>
    <dbReference type="NCBI Taxonomy" id="1434730"/>
    <lineage>
        <taxon>Bacteria</taxon>
        <taxon>Bacillati</taxon>
        <taxon>Actinomycetota</taxon>
        <taxon>Actinomycetes</taxon>
        <taxon>Micromonosporales</taxon>
        <taxon>Micromonosporaceae</taxon>
        <taxon>Dactylosporangium</taxon>
    </lineage>
</organism>
<reference evidence="6" key="1">
    <citation type="journal article" date="2019" name="Int. J. Syst. Evol. Microbiol.">
        <title>The Global Catalogue of Microorganisms (GCM) 10K type strain sequencing project: providing services to taxonomists for standard genome sequencing and annotation.</title>
        <authorList>
            <consortium name="The Broad Institute Genomics Platform"/>
            <consortium name="The Broad Institute Genome Sequencing Center for Infectious Disease"/>
            <person name="Wu L."/>
            <person name="Ma J."/>
        </authorList>
    </citation>
    <scope>NUCLEOTIDE SEQUENCE [LARGE SCALE GENOMIC DNA]</scope>
    <source>
        <strain evidence="6">CGMCC 4.7152</strain>
    </source>
</reference>
<evidence type="ECO:0000313" key="5">
    <source>
        <dbReference type="EMBL" id="MFC5006619.1"/>
    </source>
</evidence>
<feature type="domain" description="Clp R" evidence="4">
    <location>
        <begin position="2"/>
        <end position="139"/>
    </location>
</feature>
<feature type="region of interest" description="Disordered" evidence="2">
    <location>
        <begin position="56"/>
        <end position="76"/>
    </location>
</feature>
<sequence length="191" mass="19927">MFERFTTDLRSVIVGAKQHAAAAAHGQVTLSDLAAALAVPRGNTADLWTVTSFPVSDAPDPASGPSSEPSSESDFDAGVREVLEESLRVALRQRAPHVGTEHLLAALVSSGAPDVAAWLDERGATASAADDLLARLAGGPGVEVLTAKPTPAEERRWQRATGARRSTSPFLTAIIVVVVIAVLFVLCVWGP</sequence>
<dbReference type="Proteomes" id="UP001595912">
    <property type="component" value="Unassembled WGS sequence"/>
</dbReference>
<accession>A0ABV9WE51</accession>
<keyword evidence="3" id="KW-1133">Transmembrane helix</keyword>
<keyword evidence="3" id="KW-0472">Membrane</keyword>
<dbReference type="PROSITE" id="PS51903">
    <property type="entry name" value="CLP_R"/>
    <property type="match status" value="1"/>
</dbReference>
<keyword evidence="3" id="KW-0812">Transmembrane</keyword>
<comment type="caution">
    <text evidence="5">The sequence shown here is derived from an EMBL/GenBank/DDBJ whole genome shotgun (WGS) entry which is preliminary data.</text>
</comment>
<feature type="compositionally biased region" description="Low complexity" evidence="2">
    <location>
        <begin position="56"/>
        <end position="72"/>
    </location>
</feature>
<feature type="transmembrane region" description="Helical" evidence="3">
    <location>
        <begin position="170"/>
        <end position="189"/>
    </location>
</feature>